<dbReference type="OrthoDB" id="411301at2"/>
<evidence type="ECO:0000313" key="1">
    <source>
        <dbReference type="EMBL" id="SHI37266.1"/>
    </source>
</evidence>
<dbReference type="InterPro" id="IPR019587">
    <property type="entry name" value="Polyketide_cyclase/dehydratase"/>
</dbReference>
<sequence length="149" mass="17146">MKFTCSVLIDAPIDQVIQLFDNPDHLKEWQDGFISFEPLSGTPGTPGAKSILTYKHGKREMQLVETITAKNLPEEFSGTYEHKHMDNAVTCSFKALSHNTTRMDYLVHYTRFKGFMPKLMAFLMPGLSKKYTQKWLDQFKNFVESTVSQ</sequence>
<evidence type="ECO:0000313" key="2">
    <source>
        <dbReference type="Proteomes" id="UP000184432"/>
    </source>
</evidence>
<reference evidence="2" key="1">
    <citation type="submission" date="2016-11" db="EMBL/GenBank/DDBJ databases">
        <authorList>
            <person name="Varghese N."/>
            <person name="Submissions S."/>
        </authorList>
    </citation>
    <scope>NUCLEOTIDE SEQUENCE [LARGE SCALE GENOMIC DNA]</scope>
    <source>
        <strain evidence="2">DSM 22623</strain>
    </source>
</reference>
<organism evidence="1 2">
    <name type="scientific">Aquimarina spongiae</name>
    <dbReference type="NCBI Taxonomy" id="570521"/>
    <lineage>
        <taxon>Bacteria</taxon>
        <taxon>Pseudomonadati</taxon>
        <taxon>Bacteroidota</taxon>
        <taxon>Flavobacteriia</taxon>
        <taxon>Flavobacteriales</taxon>
        <taxon>Flavobacteriaceae</taxon>
        <taxon>Aquimarina</taxon>
    </lineage>
</organism>
<name>A0A1M6ALC5_9FLAO</name>
<dbReference type="Gene3D" id="3.30.530.20">
    <property type="match status" value="1"/>
</dbReference>
<accession>A0A1M6ALC5</accession>
<dbReference type="AlphaFoldDB" id="A0A1M6ALC5"/>
<dbReference type="STRING" id="570521.SAMN04488508_101354"/>
<dbReference type="InterPro" id="IPR023393">
    <property type="entry name" value="START-like_dom_sf"/>
</dbReference>
<protein>
    <submittedName>
        <fullName evidence="1">Polyketide cyclase / dehydrase and lipid transport</fullName>
    </submittedName>
</protein>
<dbReference type="SUPFAM" id="SSF55961">
    <property type="entry name" value="Bet v1-like"/>
    <property type="match status" value="1"/>
</dbReference>
<gene>
    <name evidence="1" type="ORF">SAMN04488508_101354</name>
</gene>
<dbReference type="RefSeq" id="WP_073313005.1">
    <property type="nucleotide sequence ID" value="NZ_FQYP01000001.1"/>
</dbReference>
<dbReference type="EMBL" id="FQYP01000001">
    <property type="protein sequence ID" value="SHI37266.1"/>
    <property type="molecule type" value="Genomic_DNA"/>
</dbReference>
<proteinExistence type="predicted"/>
<dbReference type="Proteomes" id="UP000184432">
    <property type="component" value="Unassembled WGS sequence"/>
</dbReference>
<dbReference type="Pfam" id="PF10604">
    <property type="entry name" value="Polyketide_cyc2"/>
    <property type="match status" value="1"/>
</dbReference>
<keyword evidence="2" id="KW-1185">Reference proteome</keyword>
<dbReference type="CDD" id="cd07812">
    <property type="entry name" value="SRPBCC"/>
    <property type="match status" value="1"/>
</dbReference>